<feature type="transmembrane region" description="Helical" evidence="1">
    <location>
        <begin position="157"/>
        <end position="175"/>
    </location>
</feature>
<feature type="transmembrane region" description="Helical" evidence="1">
    <location>
        <begin position="59"/>
        <end position="77"/>
    </location>
</feature>
<keyword evidence="1" id="KW-1133">Transmembrane helix</keyword>
<reference evidence="2 3" key="1">
    <citation type="submission" date="2017-12" db="EMBL/GenBank/DDBJ databases">
        <authorList>
            <person name="Pombert J.-F."/>
            <person name="Haag K.L."/>
            <person name="Ebert D."/>
        </authorList>
    </citation>
    <scope>NUCLEOTIDE SEQUENCE [LARGE SCALE GENOMIC DNA]</scope>
    <source>
        <strain evidence="2">BE-OM-2</strain>
    </source>
</reference>
<dbReference type="VEuPathDB" id="MicrosporidiaDB:CWI39_0237p0010"/>
<proteinExistence type="predicted"/>
<name>A0A4Q9LA39_9MICR</name>
<accession>A0A4Q9LA39</accession>
<feature type="transmembrane region" description="Helical" evidence="1">
    <location>
        <begin position="28"/>
        <end position="47"/>
    </location>
</feature>
<sequence>MIFYQAFFLYYQQRHIQIIPKDVDLPDLWTYVYGIMLAQMIEICFVINSMYSTSVEYMFCAIFPLIYISLAILLKYFACHTNVVIDLFLHFGKIFYILFTYKDIKAHIYWAYYKRLGACYTFLKSYIVHKNLKTLRNLSYLHNTNFLVYYFKSKPQIISYYSLFIIKIEFFSHIFEKNHPVLVNLMSIGIWTIEIFLVFWKLRITYIMYNQ</sequence>
<gene>
    <name evidence="2" type="ORF">CWI36_0738p0020</name>
</gene>
<keyword evidence="1" id="KW-0812">Transmembrane</keyword>
<evidence type="ECO:0000256" key="1">
    <source>
        <dbReference type="SAM" id="Phobius"/>
    </source>
</evidence>
<evidence type="ECO:0000313" key="3">
    <source>
        <dbReference type="Proteomes" id="UP000291404"/>
    </source>
</evidence>
<keyword evidence="1" id="KW-0472">Membrane</keyword>
<dbReference type="Proteomes" id="UP000291404">
    <property type="component" value="Unassembled WGS sequence"/>
</dbReference>
<dbReference type="VEuPathDB" id="MicrosporidiaDB:CWI36_0738p0020"/>
<organism evidence="2 3">
    <name type="scientific">Hamiltosporidium magnivora</name>
    <dbReference type="NCBI Taxonomy" id="148818"/>
    <lineage>
        <taxon>Eukaryota</taxon>
        <taxon>Fungi</taxon>
        <taxon>Fungi incertae sedis</taxon>
        <taxon>Microsporidia</taxon>
        <taxon>Dubosqiidae</taxon>
        <taxon>Hamiltosporidium</taxon>
    </lineage>
</organism>
<dbReference type="AlphaFoldDB" id="A0A4Q9LA39"/>
<dbReference type="EMBL" id="PITI01000738">
    <property type="protein sequence ID" value="TBU04613.1"/>
    <property type="molecule type" value="Genomic_DNA"/>
</dbReference>
<evidence type="ECO:0000313" key="2">
    <source>
        <dbReference type="EMBL" id="TBU04613.1"/>
    </source>
</evidence>
<protein>
    <submittedName>
        <fullName evidence="2">Uncharacterized protein</fullName>
    </submittedName>
</protein>
<feature type="transmembrane region" description="Helical" evidence="1">
    <location>
        <begin position="181"/>
        <end position="200"/>
    </location>
</feature>
<keyword evidence="3" id="KW-1185">Reference proteome</keyword>
<comment type="caution">
    <text evidence="2">The sequence shown here is derived from an EMBL/GenBank/DDBJ whole genome shotgun (WGS) entry which is preliminary data.</text>
</comment>